<sequence>MRIASRLRPSPPAAPAAPSTPPDKPARPKRRAAVQLAGLESLVPDRPRLSVVILAHPALRSQVRPWLAEFEDRTVFVLSPDEVPEWQLENSSAEHVSVADLTMLGRKLRYLGAVDVIVDLLPDELLPIGATSQLDLFANVFRDLRKGGAYILDRRSAPGVSSIEGLTTWLQMLTAVDDPEAVKQLSWRDAEIAKAAGTVAVGRDLVVVTKRLRHFYKLSDSQVDRLLPAREPSITVTPLERRPGGEFESRATVVSHSPGFAEETMPSLVTYPELHLRRYEGKIALAGQTLMYTGHTILPDSFRWHLAANPDNPRLKSVSRKFARIESAHVPQRKLAGDYYQLDCAYPHHFGHLTTEVISRLWGWDTAKRDNPSLKAIFHIKPKSRKQPSLEKALFTAYGIAEDDIVWVNEPVWLSSVTSATPMWHNETPHYVHPDMVATWRRLGEALGRSAEDAPRPERIFVSRGPSLRHRACRNTDAVEAYFASRGFQVIYPETMPMAEQVVTFRHARVVAGFGGSAMFNLMHAQHLEGVILLNHEAYTARNEHLFTSLVGGQVHYFWSAPDVPHPDEGWNLDAFFSGWEFDFDRNGAELDEVLTQLG</sequence>
<feature type="domain" description="Glycosyltransferase 61 catalytic" evidence="2">
    <location>
        <begin position="350"/>
        <end position="527"/>
    </location>
</feature>
<evidence type="ECO:0000259" key="2">
    <source>
        <dbReference type="Pfam" id="PF04577"/>
    </source>
</evidence>
<dbReference type="AlphaFoldDB" id="A0A2P2BXE8"/>
<evidence type="ECO:0000313" key="3">
    <source>
        <dbReference type="EMBL" id="CUR54431.1"/>
    </source>
</evidence>
<feature type="compositionally biased region" description="Pro residues" evidence="1">
    <location>
        <begin position="9"/>
        <end position="23"/>
    </location>
</feature>
<protein>
    <recommendedName>
        <fullName evidence="2">Glycosyltransferase 61 catalytic domain-containing protein</fullName>
    </recommendedName>
</protein>
<feature type="region of interest" description="Disordered" evidence="1">
    <location>
        <begin position="1"/>
        <end position="29"/>
    </location>
</feature>
<name>A0A2P2BXE8_9ZZZZ</name>
<organism evidence="3">
    <name type="scientific">metagenome</name>
    <dbReference type="NCBI Taxonomy" id="256318"/>
    <lineage>
        <taxon>unclassified sequences</taxon>
        <taxon>metagenomes</taxon>
    </lineage>
</organism>
<accession>A0A2P2BXE8</accession>
<evidence type="ECO:0000256" key="1">
    <source>
        <dbReference type="SAM" id="MobiDB-lite"/>
    </source>
</evidence>
<dbReference type="Pfam" id="PF04577">
    <property type="entry name" value="Glyco_transf_61"/>
    <property type="match status" value="1"/>
</dbReference>
<dbReference type="EMBL" id="CZKA01000009">
    <property type="protein sequence ID" value="CUR54431.1"/>
    <property type="molecule type" value="Genomic_DNA"/>
</dbReference>
<proteinExistence type="predicted"/>
<gene>
    <name evidence="3" type="ORF">NOCA2170003</name>
</gene>
<dbReference type="GO" id="GO:0016757">
    <property type="term" value="F:glycosyltransferase activity"/>
    <property type="evidence" value="ECO:0007669"/>
    <property type="project" value="InterPro"/>
</dbReference>
<dbReference type="InterPro" id="IPR049625">
    <property type="entry name" value="Glyco_transf_61_cat"/>
</dbReference>
<reference evidence="3" key="1">
    <citation type="submission" date="2015-08" db="EMBL/GenBank/DDBJ databases">
        <authorList>
            <person name="Babu N.S."/>
            <person name="Beckwith C.J."/>
            <person name="Beseler K.G."/>
            <person name="Brison A."/>
            <person name="Carone J.V."/>
            <person name="Caskin T.P."/>
            <person name="Diamond M."/>
            <person name="Durham M.E."/>
            <person name="Foxe J.M."/>
            <person name="Go M."/>
            <person name="Henderson B.A."/>
            <person name="Jones I.B."/>
            <person name="McGettigan J.A."/>
            <person name="Micheletti S.J."/>
            <person name="Nasrallah M.E."/>
            <person name="Ortiz D."/>
            <person name="Piller C.R."/>
            <person name="Privatt S.R."/>
            <person name="Schneider S.L."/>
            <person name="Sharp S."/>
            <person name="Smith T.C."/>
            <person name="Stanton J.D."/>
            <person name="Ullery H.E."/>
            <person name="Wilson R.J."/>
            <person name="Serrano M.G."/>
            <person name="Buck G."/>
            <person name="Lee V."/>
            <person name="Wang Y."/>
            <person name="Carvalho R."/>
            <person name="Voegtly L."/>
            <person name="Shi R."/>
            <person name="Duckworth R."/>
            <person name="Johnson A."/>
            <person name="Loviza R."/>
            <person name="Walstead R."/>
            <person name="Shah Z."/>
            <person name="Kiflezghi M."/>
            <person name="Wade K."/>
            <person name="Ball S.L."/>
            <person name="Bradley K.W."/>
            <person name="Asai D.J."/>
            <person name="Bowman C.A."/>
            <person name="Russell D.A."/>
            <person name="Pope W.H."/>
            <person name="Jacobs-Sera D."/>
            <person name="Hendrix R.W."/>
            <person name="Hatfull G.F."/>
        </authorList>
    </citation>
    <scope>NUCLEOTIDE SEQUENCE</scope>
</reference>